<gene>
    <name evidence="2" type="ORF">HPB48_010927</name>
</gene>
<evidence type="ECO:0000256" key="1">
    <source>
        <dbReference type="SAM" id="MobiDB-lite"/>
    </source>
</evidence>
<dbReference type="Proteomes" id="UP000821853">
    <property type="component" value="Chromosome 9"/>
</dbReference>
<protein>
    <submittedName>
        <fullName evidence="2">Uncharacterized protein</fullName>
    </submittedName>
</protein>
<organism evidence="2 3">
    <name type="scientific">Haemaphysalis longicornis</name>
    <name type="common">Bush tick</name>
    <dbReference type="NCBI Taxonomy" id="44386"/>
    <lineage>
        <taxon>Eukaryota</taxon>
        <taxon>Metazoa</taxon>
        <taxon>Ecdysozoa</taxon>
        <taxon>Arthropoda</taxon>
        <taxon>Chelicerata</taxon>
        <taxon>Arachnida</taxon>
        <taxon>Acari</taxon>
        <taxon>Parasitiformes</taxon>
        <taxon>Ixodida</taxon>
        <taxon>Ixodoidea</taxon>
        <taxon>Ixodidae</taxon>
        <taxon>Haemaphysalinae</taxon>
        <taxon>Haemaphysalis</taxon>
    </lineage>
</organism>
<proteinExistence type="predicted"/>
<dbReference type="EMBL" id="JABSTR010000011">
    <property type="protein sequence ID" value="KAH9382487.1"/>
    <property type="molecule type" value="Genomic_DNA"/>
</dbReference>
<dbReference type="OrthoDB" id="6512026at2759"/>
<evidence type="ECO:0000313" key="3">
    <source>
        <dbReference type="Proteomes" id="UP000821853"/>
    </source>
</evidence>
<feature type="region of interest" description="Disordered" evidence="1">
    <location>
        <begin position="1"/>
        <end position="20"/>
    </location>
</feature>
<name>A0A9J6H6L8_HAELO</name>
<sequence length="267" mass="29831">MNSGRASATRPARKKKAEQTLAQRELKFGPKLVPHILMKSSNCAASLILRCQIEDKVGHLLKGIAEDVYNYLITKENLASALDVIRHCRAFETLKMRRITPKFGRLANVTTVASVDVGSSPSEDIASVVRRIIREELAQQGLCRDKSFHQCALLTQYFVNAQCKPVQSHSQDEGPSQSPPAASNPTKFECTRPNCMVNVVEKYIKTSVAVNSLTPLSHPRNKWPLGPLPFAWKKKFKSLAHCRLFLTFCAAIVRTWPTCAQRSGEER</sequence>
<accession>A0A9J6H6L8</accession>
<keyword evidence="3" id="KW-1185">Reference proteome</keyword>
<dbReference type="VEuPathDB" id="VectorBase:HLOH_057765"/>
<evidence type="ECO:0000313" key="2">
    <source>
        <dbReference type="EMBL" id="KAH9382487.1"/>
    </source>
</evidence>
<dbReference type="AlphaFoldDB" id="A0A9J6H6L8"/>
<comment type="caution">
    <text evidence="2">The sequence shown here is derived from an EMBL/GenBank/DDBJ whole genome shotgun (WGS) entry which is preliminary data.</text>
</comment>
<reference evidence="2 3" key="1">
    <citation type="journal article" date="2020" name="Cell">
        <title>Large-Scale Comparative Analyses of Tick Genomes Elucidate Their Genetic Diversity and Vector Capacities.</title>
        <authorList>
            <consortium name="Tick Genome and Microbiome Consortium (TIGMIC)"/>
            <person name="Jia N."/>
            <person name="Wang J."/>
            <person name="Shi W."/>
            <person name="Du L."/>
            <person name="Sun Y."/>
            <person name="Zhan W."/>
            <person name="Jiang J.F."/>
            <person name="Wang Q."/>
            <person name="Zhang B."/>
            <person name="Ji P."/>
            <person name="Bell-Sakyi L."/>
            <person name="Cui X.M."/>
            <person name="Yuan T.T."/>
            <person name="Jiang B.G."/>
            <person name="Yang W.F."/>
            <person name="Lam T.T."/>
            <person name="Chang Q.C."/>
            <person name="Ding S.J."/>
            <person name="Wang X.J."/>
            <person name="Zhu J.G."/>
            <person name="Ruan X.D."/>
            <person name="Zhao L."/>
            <person name="Wei J.T."/>
            <person name="Ye R.Z."/>
            <person name="Que T.C."/>
            <person name="Du C.H."/>
            <person name="Zhou Y.H."/>
            <person name="Cheng J.X."/>
            <person name="Dai P.F."/>
            <person name="Guo W.B."/>
            <person name="Han X.H."/>
            <person name="Huang E.J."/>
            <person name="Li L.F."/>
            <person name="Wei W."/>
            <person name="Gao Y.C."/>
            <person name="Liu J.Z."/>
            <person name="Shao H.Z."/>
            <person name="Wang X."/>
            <person name="Wang C.C."/>
            <person name="Yang T.C."/>
            <person name="Huo Q.B."/>
            <person name="Li W."/>
            <person name="Chen H.Y."/>
            <person name="Chen S.E."/>
            <person name="Zhou L.G."/>
            <person name="Ni X.B."/>
            <person name="Tian J.H."/>
            <person name="Sheng Y."/>
            <person name="Liu T."/>
            <person name="Pan Y.S."/>
            <person name="Xia L.Y."/>
            <person name="Li J."/>
            <person name="Zhao F."/>
            <person name="Cao W.C."/>
        </authorList>
    </citation>
    <scope>NUCLEOTIDE SEQUENCE [LARGE SCALE GENOMIC DNA]</scope>
    <source>
        <strain evidence="2">HaeL-2018</strain>
    </source>
</reference>